<feature type="domain" description="FLYWCH-type" evidence="4">
    <location>
        <begin position="11"/>
        <end position="72"/>
    </location>
</feature>
<keyword evidence="7" id="KW-1185">Reference proteome</keyword>
<feature type="domain" description="MULE transposase" evidence="5">
    <location>
        <begin position="190"/>
        <end position="286"/>
    </location>
</feature>
<sequence>MEENIEIEISETNRGNEQIIINKKYKFNLSSKRKDNLKIYKCTEYKTMNRCKSFIILNDKYEILKYDSSHNHLEKKYEATTSLVKHKIKYEIRRSSVPFDIKPKRLYDEISPEMGSQCCQYKTIKSSIARNNISKNLLPDLKSFDEIPDVSEYYKTKEGKEFKIFKNDNLIIFQSPFQAELFSKYEDIFADGTFYTAPAIAQQVFITRTYIEELNSFYTTSFSVIKNKEQINYEILLEELKKNAIKYNSNNEITPKYFHCDFEKAISNAAEKVFPNINIKYCIWHYKRALKNKFNKLCSKEVISNNDLNNDYKHISNFPFINPDYIYDIYNRIKSKCKEHNYVQFLEFLEFLEYFKYTYLIDYNIKYWNYYNNIKHITNNASESYNNQLKSIFSKKPTFFKLIYVLQKQEFLSNIDYQRRIAGYWEKKPKKLIRTDEINAIVKYYKNMEILEKRKNEIDKKKIINLWLDCLDDLNIKIIN</sequence>
<gene>
    <name evidence="6" type="ORF">BCR32DRAFT_251665</name>
</gene>
<comment type="caution">
    <text evidence="6">The sequence shown here is derived from an EMBL/GenBank/DDBJ whole genome shotgun (WGS) entry which is preliminary data.</text>
</comment>
<name>A0A1Y1VQF2_9FUNG</name>
<dbReference type="AlphaFoldDB" id="A0A1Y1VQF2"/>
<evidence type="ECO:0000259" key="4">
    <source>
        <dbReference type="Pfam" id="PF04500"/>
    </source>
</evidence>
<dbReference type="GO" id="GO:0008270">
    <property type="term" value="F:zinc ion binding"/>
    <property type="evidence" value="ECO:0007669"/>
    <property type="project" value="UniProtKB-KW"/>
</dbReference>
<dbReference type="EMBL" id="MCFG01000661">
    <property type="protein sequence ID" value="ORX63275.1"/>
    <property type="molecule type" value="Genomic_DNA"/>
</dbReference>
<dbReference type="Proteomes" id="UP000193944">
    <property type="component" value="Unassembled WGS sequence"/>
</dbReference>
<keyword evidence="1" id="KW-0479">Metal-binding</keyword>
<accession>A0A1Y1VQF2</accession>
<keyword evidence="2" id="KW-0863">Zinc-finger</keyword>
<organism evidence="6 7">
    <name type="scientific">Anaeromyces robustus</name>
    <dbReference type="NCBI Taxonomy" id="1754192"/>
    <lineage>
        <taxon>Eukaryota</taxon>
        <taxon>Fungi</taxon>
        <taxon>Fungi incertae sedis</taxon>
        <taxon>Chytridiomycota</taxon>
        <taxon>Chytridiomycota incertae sedis</taxon>
        <taxon>Neocallimastigomycetes</taxon>
        <taxon>Neocallimastigales</taxon>
        <taxon>Neocallimastigaceae</taxon>
        <taxon>Anaeromyces</taxon>
    </lineage>
</organism>
<dbReference type="Pfam" id="PF10551">
    <property type="entry name" value="MULE"/>
    <property type="match status" value="1"/>
</dbReference>
<evidence type="ECO:0000313" key="7">
    <source>
        <dbReference type="Proteomes" id="UP000193944"/>
    </source>
</evidence>
<reference evidence="6 7" key="2">
    <citation type="submission" date="2016-08" db="EMBL/GenBank/DDBJ databases">
        <title>Pervasive Adenine N6-methylation of Active Genes in Fungi.</title>
        <authorList>
            <consortium name="DOE Joint Genome Institute"/>
            <person name="Mondo S.J."/>
            <person name="Dannebaum R.O."/>
            <person name="Kuo R.C."/>
            <person name="Labutti K."/>
            <person name="Haridas S."/>
            <person name="Kuo A."/>
            <person name="Salamov A."/>
            <person name="Ahrendt S.R."/>
            <person name="Lipzen A."/>
            <person name="Sullivan W."/>
            <person name="Andreopoulos W.B."/>
            <person name="Clum A."/>
            <person name="Lindquist E."/>
            <person name="Daum C."/>
            <person name="Ramamoorthy G.K."/>
            <person name="Gryganskyi A."/>
            <person name="Culley D."/>
            <person name="Magnuson J.K."/>
            <person name="James T.Y."/>
            <person name="O'Malley M.A."/>
            <person name="Stajich J.E."/>
            <person name="Spatafora J.W."/>
            <person name="Visel A."/>
            <person name="Grigoriev I.V."/>
        </authorList>
    </citation>
    <scope>NUCLEOTIDE SEQUENCE [LARGE SCALE GENOMIC DNA]</scope>
    <source>
        <strain evidence="6 7">S4</strain>
    </source>
</reference>
<dbReference type="STRING" id="1754192.A0A1Y1VQF2"/>
<evidence type="ECO:0000313" key="6">
    <source>
        <dbReference type="EMBL" id="ORX63275.1"/>
    </source>
</evidence>
<evidence type="ECO:0000256" key="2">
    <source>
        <dbReference type="ARBA" id="ARBA00022771"/>
    </source>
</evidence>
<dbReference type="OrthoDB" id="2169441at2759"/>
<evidence type="ECO:0000256" key="3">
    <source>
        <dbReference type="ARBA" id="ARBA00022833"/>
    </source>
</evidence>
<dbReference type="InterPro" id="IPR007588">
    <property type="entry name" value="Znf_FLYWCH"/>
</dbReference>
<keyword evidence="3" id="KW-0862">Zinc</keyword>
<protein>
    <recommendedName>
        <fullName evidence="8">MULE transposase domain-containing protein</fullName>
    </recommendedName>
</protein>
<evidence type="ECO:0000256" key="1">
    <source>
        <dbReference type="ARBA" id="ARBA00022723"/>
    </source>
</evidence>
<proteinExistence type="predicted"/>
<evidence type="ECO:0008006" key="8">
    <source>
        <dbReference type="Google" id="ProtNLM"/>
    </source>
</evidence>
<dbReference type="Pfam" id="PF04500">
    <property type="entry name" value="FLYWCH"/>
    <property type="match status" value="1"/>
</dbReference>
<dbReference type="InterPro" id="IPR018289">
    <property type="entry name" value="MULE_transposase_dom"/>
</dbReference>
<evidence type="ECO:0000259" key="5">
    <source>
        <dbReference type="Pfam" id="PF10551"/>
    </source>
</evidence>
<reference evidence="6 7" key="1">
    <citation type="submission" date="2016-08" db="EMBL/GenBank/DDBJ databases">
        <title>A Parts List for Fungal Cellulosomes Revealed by Comparative Genomics.</title>
        <authorList>
            <consortium name="DOE Joint Genome Institute"/>
            <person name="Haitjema C.H."/>
            <person name="Gilmore S.P."/>
            <person name="Henske J.K."/>
            <person name="Solomon K.V."/>
            <person name="De Groot R."/>
            <person name="Kuo A."/>
            <person name="Mondo S.J."/>
            <person name="Salamov A.A."/>
            <person name="Labutti K."/>
            <person name="Zhao Z."/>
            <person name="Chiniquy J."/>
            <person name="Barry K."/>
            <person name="Brewer H.M."/>
            <person name="Purvine S.O."/>
            <person name="Wright A.T."/>
            <person name="Boxma B."/>
            <person name="Van Alen T."/>
            <person name="Hackstein J.H."/>
            <person name="Baker S.E."/>
            <person name="Grigoriev I.V."/>
            <person name="O'Malley M.A."/>
        </authorList>
    </citation>
    <scope>NUCLEOTIDE SEQUENCE [LARGE SCALE GENOMIC DNA]</scope>
    <source>
        <strain evidence="6 7">S4</strain>
    </source>
</reference>